<accession>A0A183SLV5</accession>
<protein>
    <submittedName>
        <fullName evidence="4">Peptidase_S9 domain-containing protein</fullName>
    </submittedName>
</protein>
<evidence type="ECO:0000313" key="3">
    <source>
        <dbReference type="Proteomes" id="UP000275846"/>
    </source>
</evidence>
<dbReference type="WBParaSite" id="SSLN_0000536601-mRNA-1">
    <property type="protein sequence ID" value="SSLN_0000536601-mRNA-1"/>
    <property type="gene ID" value="SSLN_0000536601"/>
</dbReference>
<reference evidence="2 3" key="2">
    <citation type="submission" date="2018-11" db="EMBL/GenBank/DDBJ databases">
        <authorList>
            <consortium name="Pathogen Informatics"/>
        </authorList>
    </citation>
    <scope>NUCLEOTIDE SEQUENCE [LARGE SCALE GENOMIC DNA]</scope>
    <source>
        <strain evidence="2 3">NST_G2</strain>
    </source>
</reference>
<organism evidence="4">
    <name type="scientific">Schistocephalus solidus</name>
    <name type="common">Tapeworm</name>
    <dbReference type="NCBI Taxonomy" id="70667"/>
    <lineage>
        <taxon>Eukaryota</taxon>
        <taxon>Metazoa</taxon>
        <taxon>Spiralia</taxon>
        <taxon>Lophotrochozoa</taxon>
        <taxon>Platyhelminthes</taxon>
        <taxon>Cestoda</taxon>
        <taxon>Eucestoda</taxon>
        <taxon>Diphyllobothriidea</taxon>
        <taxon>Diphyllobothriidae</taxon>
        <taxon>Schistocephalus</taxon>
    </lineage>
</organism>
<sequence>MFDYSTTITAIAFAEINTLRDPGTVVLNYSTRNGILVVDAGMCELFWTQVPKVRRHAVFIRTMWMSVACLNSESSTEVQEKKRSRESTPTSPCTTAAHDTRLVDTVWPLPSRNKPTVNYLHGNQSTTEWVTYD</sequence>
<feature type="region of interest" description="Disordered" evidence="1">
    <location>
        <begin position="71"/>
        <end position="99"/>
    </location>
</feature>
<evidence type="ECO:0000256" key="1">
    <source>
        <dbReference type="SAM" id="MobiDB-lite"/>
    </source>
</evidence>
<gene>
    <name evidence="2" type="ORF">SSLN_LOCUS5203</name>
</gene>
<dbReference type="Proteomes" id="UP000275846">
    <property type="component" value="Unassembled WGS sequence"/>
</dbReference>
<dbReference type="EMBL" id="UYSU01033158">
    <property type="protein sequence ID" value="VDL91588.1"/>
    <property type="molecule type" value="Genomic_DNA"/>
</dbReference>
<keyword evidence="3" id="KW-1185">Reference proteome</keyword>
<evidence type="ECO:0000313" key="4">
    <source>
        <dbReference type="WBParaSite" id="SSLN_0000536601-mRNA-1"/>
    </source>
</evidence>
<evidence type="ECO:0000313" key="2">
    <source>
        <dbReference type="EMBL" id="VDL91588.1"/>
    </source>
</evidence>
<proteinExistence type="predicted"/>
<dbReference type="AlphaFoldDB" id="A0A183SLV5"/>
<reference evidence="4" key="1">
    <citation type="submission" date="2016-06" db="UniProtKB">
        <authorList>
            <consortium name="WormBaseParasite"/>
        </authorList>
    </citation>
    <scope>IDENTIFICATION</scope>
</reference>
<name>A0A183SLV5_SCHSO</name>